<gene>
    <name evidence="1" type="ORF">EXM65_13080</name>
</gene>
<protein>
    <submittedName>
        <fullName evidence="1">Uncharacterized protein</fullName>
    </submittedName>
</protein>
<dbReference type="EMBL" id="SGKU01000039">
    <property type="protein sequence ID" value="NFA43483.1"/>
    <property type="molecule type" value="Genomic_DNA"/>
</dbReference>
<name>A0A6M0SQ91_CLOBO</name>
<comment type="caution">
    <text evidence="1">The sequence shown here is derived from an EMBL/GenBank/DDBJ whole genome shotgun (WGS) entry which is preliminary data.</text>
</comment>
<organism evidence="1 2">
    <name type="scientific">Clostridium botulinum</name>
    <dbReference type="NCBI Taxonomy" id="1491"/>
    <lineage>
        <taxon>Bacteria</taxon>
        <taxon>Bacillati</taxon>
        <taxon>Bacillota</taxon>
        <taxon>Clostridia</taxon>
        <taxon>Eubacteriales</taxon>
        <taxon>Clostridiaceae</taxon>
        <taxon>Clostridium</taxon>
    </lineage>
</organism>
<dbReference type="Proteomes" id="UP000472355">
    <property type="component" value="Unassembled WGS sequence"/>
</dbReference>
<sequence>MKIKFIDNLFVGMCECVAKDTVMNLKENVDHFKIYSDNGYVVGRFAYDLKDDIYKYFKKIN</sequence>
<dbReference type="AlphaFoldDB" id="A0A6M0SQ91"/>
<evidence type="ECO:0000313" key="1">
    <source>
        <dbReference type="EMBL" id="NFA43483.1"/>
    </source>
</evidence>
<proteinExistence type="predicted"/>
<evidence type="ECO:0000313" key="2">
    <source>
        <dbReference type="Proteomes" id="UP000472355"/>
    </source>
</evidence>
<reference evidence="1 2" key="1">
    <citation type="submission" date="2019-02" db="EMBL/GenBank/DDBJ databases">
        <title>Genome sequencing of Clostridium botulinum clinical isolates.</title>
        <authorList>
            <person name="Brunt J."/>
            <person name="Van Vliet A.H.M."/>
            <person name="Stringer S.C."/>
            <person name="Grant K.A."/>
            <person name="Carter A.C."/>
            <person name="Peck M.W."/>
        </authorList>
    </citation>
    <scope>NUCLEOTIDE SEQUENCE [LARGE SCALE GENOMIC DNA]</scope>
    <source>
        <strain evidence="1 2">H113700579</strain>
    </source>
</reference>
<accession>A0A6M0SQ91</accession>